<sequence>SNDGGLQHIKFSTTPPPWPIMTPGISLEVIINIGFKQFDVLIGADATTPKCPLCSQYVESTTCDFNNCLWRW</sequence>
<evidence type="ECO:0000313" key="2">
    <source>
        <dbReference type="Proteomes" id="UP000663836"/>
    </source>
</evidence>
<proteinExistence type="predicted"/>
<reference evidence="1" key="1">
    <citation type="submission" date="2021-02" db="EMBL/GenBank/DDBJ databases">
        <authorList>
            <person name="Nowell W R."/>
        </authorList>
    </citation>
    <scope>NUCLEOTIDE SEQUENCE</scope>
</reference>
<name>A0A820MUZ1_9BILA</name>
<organism evidence="1 2">
    <name type="scientific">Rotaria sordida</name>
    <dbReference type="NCBI Taxonomy" id="392033"/>
    <lineage>
        <taxon>Eukaryota</taxon>
        <taxon>Metazoa</taxon>
        <taxon>Spiralia</taxon>
        <taxon>Gnathifera</taxon>
        <taxon>Rotifera</taxon>
        <taxon>Eurotatoria</taxon>
        <taxon>Bdelloidea</taxon>
        <taxon>Philodinida</taxon>
        <taxon>Philodinidae</taxon>
        <taxon>Rotaria</taxon>
    </lineage>
</organism>
<dbReference type="EMBL" id="CAJOBD010059450">
    <property type="protein sequence ID" value="CAF4378049.1"/>
    <property type="molecule type" value="Genomic_DNA"/>
</dbReference>
<dbReference type="AlphaFoldDB" id="A0A820MUZ1"/>
<gene>
    <name evidence="1" type="ORF">JBS370_LOCUS42756</name>
</gene>
<feature type="non-terminal residue" evidence="1">
    <location>
        <position position="1"/>
    </location>
</feature>
<dbReference type="Proteomes" id="UP000663836">
    <property type="component" value="Unassembled WGS sequence"/>
</dbReference>
<comment type="caution">
    <text evidence="1">The sequence shown here is derived from an EMBL/GenBank/DDBJ whole genome shotgun (WGS) entry which is preliminary data.</text>
</comment>
<protein>
    <submittedName>
        <fullName evidence="1">Uncharacterized protein</fullName>
    </submittedName>
</protein>
<accession>A0A820MUZ1</accession>
<evidence type="ECO:0000313" key="1">
    <source>
        <dbReference type="EMBL" id="CAF4378049.1"/>
    </source>
</evidence>